<dbReference type="Gene3D" id="3.20.20.140">
    <property type="entry name" value="Metal-dependent hydrolases"/>
    <property type="match status" value="1"/>
</dbReference>
<dbReference type="InterPro" id="IPR011059">
    <property type="entry name" value="Metal-dep_hydrolase_composite"/>
</dbReference>
<dbReference type="CDD" id="cd01293">
    <property type="entry name" value="Bact_CD"/>
    <property type="match status" value="1"/>
</dbReference>
<dbReference type="Gene3D" id="2.30.40.10">
    <property type="entry name" value="Urease, subunit C, domain 1"/>
    <property type="match status" value="1"/>
</dbReference>
<dbReference type="Proteomes" id="UP001364764">
    <property type="component" value="Chromosome"/>
</dbReference>
<dbReference type="InterPro" id="IPR013108">
    <property type="entry name" value="Amidohydro_3"/>
</dbReference>
<dbReference type="EMBL" id="CP145892">
    <property type="protein sequence ID" value="WWP23027.1"/>
    <property type="molecule type" value="Genomic_DNA"/>
</dbReference>
<dbReference type="AlphaFoldDB" id="A0ABD8AZM6"/>
<evidence type="ECO:0000259" key="1">
    <source>
        <dbReference type="Pfam" id="PF07969"/>
    </source>
</evidence>
<reference evidence="2 3" key="1">
    <citation type="submission" date="2024-02" db="EMBL/GenBank/DDBJ databases">
        <title>Complete sequences of two Paenibacillus sp. strains and one Lysinibacillus strain isolated from the environment on STAA medium highlight biotechnological potential.</title>
        <authorList>
            <person name="Attere S.A."/>
            <person name="Piche L.C."/>
            <person name="Intertaglia L."/>
            <person name="Lami R."/>
            <person name="Charette S.J."/>
            <person name="Vincent A.T."/>
        </authorList>
    </citation>
    <scope>NUCLEOTIDE SEQUENCE [LARGE SCALE GENOMIC DNA]</scope>
    <source>
        <strain evidence="2 3">Y5S-7</strain>
    </source>
</reference>
<dbReference type="PANTHER" id="PTHR32027:SF9">
    <property type="entry name" value="BLL3847 PROTEIN"/>
    <property type="match status" value="1"/>
</dbReference>
<protein>
    <submittedName>
        <fullName evidence="2">Amidohydrolase family protein</fullName>
    </submittedName>
</protein>
<name>A0ABD8AZM6_PAEAM</name>
<accession>A0ABD8AZM6</accession>
<gene>
    <name evidence="2" type="ORF">V6668_12905</name>
</gene>
<feature type="domain" description="Amidohydrolase 3" evidence="1">
    <location>
        <begin position="49"/>
        <end position="335"/>
    </location>
</feature>
<dbReference type="InterPro" id="IPR032466">
    <property type="entry name" value="Metal_Hydrolase"/>
</dbReference>
<proteinExistence type="predicted"/>
<dbReference type="PANTHER" id="PTHR32027">
    <property type="entry name" value="CYTOSINE DEAMINASE"/>
    <property type="match status" value="1"/>
</dbReference>
<evidence type="ECO:0000313" key="2">
    <source>
        <dbReference type="EMBL" id="WWP23027.1"/>
    </source>
</evidence>
<sequence length="385" mass="42349">MKLVIDNVLLPTGTHTLVIEEGKITQVIAESTDQDQIIHARQSDADSWNAAGLVYLPALADMHCHLDKHHTGERWIPLKPFQTLESHLAYEKKLLSELTQTVGERAKVLAEQMIDYGTTRIRTHVDVDPEVGLRNLEAILRVRDELCDYMDIEIVAFPQQGLIRSSSEQIVKEALALGADLVGGVDPAGLDGDMERSLQMMFDIATTADKGIDLHLHDGGETGLATLRRFAELTMEAGLQHRTAVSHAYCLGEQTESGVQPTLDVLKQAGVTLVSSVPIDRPMPRGSQVLDTGVNFMLGSDNIRDAWSPFGNGDMLQRASRMAERENWVSDDRLLGTYSWVSNGKLTPSVGDPADFMLVRALNAQHALASVPARTAVFKKGKRIR</sequence>
<dbReference type="RefSeq" id="WP_051449710.1">
    <property type="nucleotide sequence ID" value="NZ_CP145892.1"/>
</dbReference>
<dbReference type="GeneID" id="93476380"/>
<dbReference type="Pfam" id="PF07969">
    <property type="entry name" value="Amidohydro_3"/>
    <property type="match status" value="1"/>
</dbReference>
<evidence type="ECO:0000313" key="3">
    <source>
        <dbReference type="Proteomes" id="UP001364764"/>
    </source>
</evidence>
<organism evidence="2 3">
    <name type="scientific">Paenibacillus amylolyticus</name>
    <dbReference type="NCBI Taxonomy" id="1451"/>
    <lineage>
        <taxon>Bacteria</taxon>
        <taxon>Bacillati</taxon>
        <taxon>Bacillota</taxon>
        <taxon>Bacilli</taxon>
        <taxon>Bacillales</taxon>
        <taxon>Paenibacillaceae</taxon>
        <taxon>Paenibacillus</taxon>
    </lineage>
</organism>
<dbReference type="SUPFAM" id="SSF51556">
    <property type="entry name" value="Metallo-dependent hydrolases"/>
    <property type="match status" value="1"/>
</dbReference>
<dbReference type="InterPro" id="IPR052349">
    <property type="entry name" value="Metallo-hydrolase_Enzymes"/>
</dbReference>